<feature type="compositionally biased region" description="Pro residues" evidence="2">
    <location>
        <begin position="186"/>
        <end position="195"/>
    </location>
</feature>
<keyword evidence="3" id="KW-0732">Signal</keyword>
<dbReference type="PANTHER" id="PTHR33400:SF2">
    <property type="entry name" value="ZINC FINGER CCCH DOMAIN-CONTAINING PROTEIN 6"/>
    <property type="match status" value="1"/>
</dbReference>
<dbReference type="GO" id="GO:0003677">
    <property type="term" value="F:DNA binding"/>
    <property type="evidence" value="ECO:0007669"/>
    <property type="project" value="UniProtKB-KW"/>
</dbReference>
<feature type="signal peptide" evidence="3">
    <location>
        <begin position="1"/>
        <end position="25"/>
    </location>
</feature>
<evidence type="ECO:0000256" key="1">
    <source>
        <dbReference type="ARBA" id="ARBA00023125"/>
    </source>
</evidence>
<name>A0A6A3BH78_HIBSY</name>
<keyword evidence="5" id="KW-1185">Reference proteome</keyword>
<evidence type="ECO:0000256" key="2">
    <source>
        <dbReference type="SAM" id="MobiDB-lite"/>
    </source>
</evidence>
<evidence type="ECO:0000256" key="3">
    <source>
        <dbReference type="SAM" id="SignalP"/>
    </source>
</evidence>
<feature type="region of interest" description="Disordered" evidence="2">
    <location>
        <begin position="234"/>
        <end position="256"/>
    </location>
</feature>
<dbReference type="Proteomes" id="UP000436088">
    <property type="component" value="Unassembled WGS sequence"/>
</dbReference>
<reference evidence="4" key="1">
    <citation type="submission" date="2019-09" db="EMBL/GenBank/DDBJ databases">
        <title>Draft genome information of white flower Hibiscus syriacus.</title>
        <authorList>
            <person name="Kim Y.-M."/>
        </authorList>
    </citation>
    <scope>NUCLEOTIDE SEQUENCE [LARGE SCALE GENOMIC DNA]</scope>
    <source>
        <strain evidence="4">YM2019G1</strain>
    </source>
</reference>
<comment type="caution">
    <text evidence="4">The sequence shown here is derived from an EMBL/GenBank/DDBJ whole genome shotgun (WGS) entry which is preliminary data.</text>
</comment>
<gene>
    <name evidence="4" type="ORF">F3Y22_tig00110122pilonHSYRG00068</name>
</gene>
<keyword evidence="1" id="KW-0238">DNA-binding</keyword>
<proteinExistence type="predicted"/>
<sequence length="337" mass="36452">MTFCLLDLKKLILQFVLDLNWQVVARDESKEVEIQNLREVRMLEAVYPRLSAIPTKQKVVNITKQQTPQIPITPIEDEDAAIETPLNSHSQLLPPGILHTLHCSMPSVSIASADEKPDAGMVLNVEPCGVAAAFAAINQSNDPANVIDPDFLVKVLSNPRLIEKLIADYGAASGAQNLTESSSPLVPSPDLPPPANHSNPLPAHINRTENCTAFLSATSGGAFYATPNGVGVGQSNKQGPIPSVHPPSASPAPAVGLPQKKGLNYYKNLIQQHGGERQKPAQKLKSRYNQNLKPNLELINNPKPRDSRPKIMKPCMTVPGDARMEPTVHTSMMHSPA</sequence>
<feature type="region of interest" description="Disordered" evidence="2">
    <location>
        <begin position="177"/>
        <end position="197"/>
    </location>
</feature>
<evidence type="ECO:0000313" key="5">
    <source>
        <dbReference type="Proteomes" id="UP000436088"/>
    </source>
</evidence>
<dbReference type="PANTHER" id="PTHR33400">
    <property type="entry name" value="ZINC FINGER CCCH DOMAIN-CONTAINING PROTEIN 6-RELATED"/>
    <property type="match status" value="1"/>
</dbReference>
<dbReference type="EMBL" id="VEPZ02000847">
    <property type="protein sequence ID" value="KAE8716376.1"/>
    <property type="molecule type" value="Genomic_DNA"/>
</dbReference>
<feature type="chain" id="PRO_5025349019" evidence="3">
    <location>
        <begin position="26"/>
        <end position="337"/>
    </location>
</feature>
<dbReference type="AlphaFoldDB" id="A0A6A3BH78"/>
<accession>A0A6A3BH78</accession>
<evidence type="ECO:0000313" key="4">
    <source>
        <dbReference type="EMBL" id="KAE8716376.1"/>
    </source>
</evidence>
<organism evidence="4 5">
    <name type="scientific">Hibiscus syriacus</name>
    <name type="common">Rose of Sharon</name>
    <dbReference type="NCBI Taxonomy" id="106335"/>
    <lineage>
        <taxon>Eukaryota</taxon>
        <taxon>Viridiplantae</taxon>
        <taxon>Streptophyta</taxon>
        <taxon>Embryophyta</taxon>
        <taxon>Tracheophyta</taxon>
        <taxon>Spermatophyta</taxon>
        <taxon>Magnoliopsida</taxon>
        <taxon>eudicotyledons</taxon>
        <taxon>Gunneridae</taxon>
        <taxon>Pentapetalae</taxon>
        <taxon>rosids</taxon>
        <taxon>malvids</taxon>
        <taxon>Malvales</taxon>
        <taxon>Malvaceae</taxon>
        <taxon>Malvoideae</taxon>
        <taxon>Hibiscus</taxon>
    </lineage>
</organism>
<protein>
    <submittedName>
        <fullName evidence="4">Mitochondrial</fullName>
    </submittedName>
</protein>